<dbReference type="HAMAP" id="MF_00041">
    <property type="entry name" value="Cys_tRNA_synth"/>
    <property type="match status" value="1"/>
</dbReference>
<dbReference type="CDD" id="cd00672">
    <property type="entry name" value="CysRS_core"/>
    <property type="match status" value="1"/>
</dbReference>
<dbReference type="Pfam" id="PF23493">
    <property type="entry name" value="CysS_C"/>
    <property type="match status" value="1"/>
</dbReference>
<keyword evidence="9 13" id="KW-0067">ATP-binding</keyword>
<evidence type="ECO:0000256" key="9">
    <source>
        <dbReference type="ARBA" id="ARBA00022840"/>
    </source>
</evidence>
<dbReference type="InterPro" id="IPR009080">
    <property type="entry name" value="tRNAsynth_Ia_anticodon-bd"/>
</dbReference>
<dbReference type="GO" id="GO:0005829">
    <property type="term" value="C:cytosol"/>
    <property type="evidence" value="ECO:0007669"/>
    <property type="project" value="TreeGrafter"/>
</dbReference>
<name>A0A4R8GTA2_9FIRM</name>
<keyword evidence="16" id="KW-1185">Reference proteome</keyword>
<dbReference type="GO" id="GO:0005524">
    <property type="term" value="F:ATP binding"/>
    <property type="evidence" value="ECO:0007669"/>
    <property type="project" value="UniProtKB-UniRule"/>
</dbReference>
<keyword evidence="4 13" id="KW-0963">Cytoplasm</keyword>
<comment type="catalytic activity">
    <reaction evidence="12 13">
        <text>tRNA(Cys) + L-cysteine + ATP = L-cysteinyl-tRNA(Cys) + AMP + diphosphate</text>
        <dbReference type="Rhea" id="RHEA:17773"/>
        <dbReference type="Rhea" id="RHEA-COMP:9661"/>
        <dbReference type="Rhea" id="RHEA-COMP:9679"/>
        <dbReference type="ChEBI" id="CHEBI:30616"/>
        <dbReference type="ChEBI" id="CHEBI:33019"/>
        <dbReference type="ChEBI" id="CHEBI:35235"/>
        <dbReference type="ChEBI" id="CHEBI:78442"/>
        <dbReference type="ChEBI" id="CHEBI:78517"/>
        <dbReference type="ChEBI" id="CHEBI:456215"/>
        <dbReference type="EC" id="6.1.1.16"/>
    </reaction>
</comment>
<dbReference type="AlphaFoldDB" id="A0A4R8GTA2"/>
<dbReference type="Proteomes" id="UP000295832">
    <property type="component" value="Unassembled WGS sequence"/>
</dbReference>
<feature type="domain" description="Cysteinyl-tRNA synthetase class Ia DALR" evidence="14">
    <location>
        <begin position="361"/>
        <end position="431"/>
    </location>
</feature>
<dbReference type="Gene3D" id="1.20.120.1910">
    <property type="entry name" value="Cysteine-tRNA ligase, C-terminal anti-codon recognition domain"/>
    <property type="match status" value="1"/>
</dbReference>
<dbReference type="InterPro" id="IPR015273">
    <property type="entry name" value="Cys-tRNA-synt_Ia_DALR"/>
</dbReference>
<feature type="binding site" evidence="13">
    <location>
        <position position="36"/>
    </location>
    <ligand>
        <name>Zn(2+)</name>
        <dbReference type="ChEBI" id="CHEBI:29105"/>
    </ligand>
</feature>
<feature type="binding site" evidence="13">
    <location>
        <position position="245"/>
    </location>
    <ligand>
        <name>Zn(2+)</name>
        <dbReference type="ChEBI" id="CHEBI:29105"/>
    </ligand>
</feature>
<evidence type="ECO:0000256" key="7">
    <source>
        <dbReference type="ARBA" id="ARBA00022741"/>
    </source>
</evidence>
<dbReference type="SUPFAM" id="SSF52374">
    <property type="entry name" value="Nucleotidylyl transferase"/>
    <property type="match status" value="1"/>
</dbReference>
<keyword evidence="5 13" id="KW-0436">Ligase</keyword>
<dbReference type="InterPro" id="IPR056411">
    <property type="entry name" value="CysS_C"/>
</dbReference>
<evidence type="ECO:0000256" key="2">
    <source>
        <dbReference type="ARBA" id="ARBA00005594"/>
    </source>
</evidence>
<comment type="subcellular location">
    <subcellularLocation>
        <location evidence="1 13">Cytoplasm</location>
    </subcellularLocation>
</comment>
<dbReference type="Pfam" id="PF01406">
    <property type="entry name" value="tRNA-synt_1e"/>
    <property type="match status" value="1"/>
</dbReference>
<dbReference type="InterPro" id="IPR014729">
    <property type="entry name" value="Rossmann-like_a/b/a_fold"/>
</dbReference>
<keyword evidence="6 13" id="KW-0479">Metal-binding</keyword>
<organism evidence="15 16">
    <name type="scientific">Orenia marismortui</name>
    <dbReference type="NCBI Taxonomy" id="46469"/>
    <lineage>
        <taxon>Bacteria</taxon>
        <taxon>Bacillati</taxon>
        <taxon>Bacillota</taxon>
        <taxon>Clostridia</taxon>
        <taxon>Halanaerobiales</taxon>
        <taxon>Halobacteroidaceae</taxon>
        <taxon>Orenia</taxon>
    </lineage>
</organism>
<evidence type="ECO:0000256" key="5">
    <source>
        <dbReference type="ARBA" id="ARBA00022598"/>
    </source>
</evidence>
<keyword evidence="7 13" id="KW-0547">Nucleotide-binding</keyword>
<dbReference type="Gene3D" id="3.40.50.620">
    <property type="entry name" value="HUPs"/>
    <property type="match status" value="1"/>
</dbReference>
<dbReference type="EC" id="6.1.1.16" evidence="13"/>
<keyword evidence="8 13" id="KW-0862">Zinc</keyword>
<dbReference type="STRING" id="926561.GCA_000379025_02212"/>
<evidence type="ECO:0000256" key="4">
    <source>
        <dbReference type="ARBA" id="ARBA00022490"/>
    </source>
</evidence>
<dbReference type="GO" id="GO:0006423">
    <property type="term" value="P:cysteinyl-tRNA aminoacylation"/>
    <property type="evidence" value="ECO:0007669"/>
    <property type="project" value="UniProtKB-UniRule"/>
</dbReference>
<dbReference type="EMBL" id="SOEG01000018">
    <property type="protein sequence ID" value="TDX49307.1"/>
    <property type="molecule type" value="Genomic_DNA"/>
</dbReference>
<evidence type="ECO:0000256" key="8">
    <source>
        <dbReference type="ARBA" id="ARBA00022833"/>
    </source>
</evidence>
<evidence type="ECO:0000256" key="3">
    <source>
        <dbReference type="ARBA" id="ARBA00011245"/>
    </source>
</evidence>
<dbReference type="PANTHER" id="PTHR10890:SF3">
    <property type="entry name" value="CYSTEINE--TRNA LIGASE, CYTOPLASMIC"/>
    <property type="match status" value="1"/>
</dbReference>
<feature type="binding site" evidence="13">
    <location>
        <position position="216"/>
    </location>
    <ligand>
        <name>Zn(2+)</name>
        <dbReference type="ChEBI" id="CHEBI:29105"/>
    </ligand>
</feature>
<accession>A0A4R8GTA2</accession>
<dbReference type="FunFam" id="3.40.50.620:FF:000009">
    <property type="entry name" value="Cysteine--tRNA ligase"/>
    <property type="match status" value="1"/>
</dbReference>
<dbReference type="NCBIfam" id="TIGR00435">
    <property type="entry name" value="cysS"/>
    <property type="match status" value="1"/>
</dbReference>
<dbReference type="InterPro" id="IPR024909">
    <property type="entry name" value="Cys-tRNA/MSH_ligase"/>
</dbReference>
<sequence>MLKGCDRMALKIYNSLSREKETFLPIEDGKVKIYSCGPTVYDYFHIGNARAFLLPDIIKRYLEYKGYEVLHVMNFTDIDDKMIIRANEEGISIEKLADRFIKAFFYDIENLNIKKADIYPKATDHISDMINMIKELVDGGFAYQSDGDVYFRVDKFKEYGKLSNRKLEDLIAGARVEVNDKKENPLDFVLWKESKEGEPSWDSPWGLGRPGWHIECSVMSTRYLGAKFDIHTGGVDLTFPHHENEIAQSEACCSHQVVNYWMHNGYINIDGEKMSKSLGNFFTTREILDKYQPEVVRFFLISKHYRSPINFSDKELDDAAKSLIKLQNIYQKLNFLVDKDIVDGELRGEKLLEIIKEKETKLVEAMDDDFNTALAIGSLHELAKELNRFINSDNFELTQEVKVVLEEGRKLLELFGKDILGILVEQQEKDNELVEPLIELLLEFRNKVRSKKEYELADEIRDKLDELGIEVKDSPQGVEWSYK</sequence>
<dbReference type="InterPro" id="IPR032678">
    <property type="entry name" value="tRNA-synt_1_cat_dom"/>
</dbReference>
<evidence type="ECO:0000256" key="11">
    <source>
        <dbReference type="ARBA" id="ARBA00023146"/>
    </source>
</evidence>
<evidence type="ECO:0000256" key="6">
    <source>
        <dbReference type="ARBA" id="ARBA00022723"/>
    </source>
</evidence>
<dbReference type="InterPro" id="IPR015803">
    <property type="entry name" value="Cys-tRNA-ligase"/>
</dbReference>
<dbReference type="PANTHER" id="PTHR10890">
    <property type="entry name" value="CYSTEINYL-TRNA SYNTHETASE"/>
    <property type="match status" value="1"/>
</dbReference>
<dbReference type="GO" id="GO:0004817">
    <property type="term" value="F:cysteine-tRNA ligase activity"/>
    <property type="evidence" value="ECO:0007669"/>
    <property type="project" value="UniProtKB-UniRule"/>
</dbReference>
<comment type="subunit">
    <text evidence="3 13">Monomer.</text>
</comment>
<dbReference type="Pfam" id="PF09190">
    <property type="entry name" value="DALR_2"/>
    <property type="match status" value="1"/>
</dbReference>
<feature type="binding site" evidence="13">
    <location>
        <position position="241"/>
    </location>
    <ligand>
        <name>Zn(2+)</name>
        <dbReference type="ChEBI" id="CHEBI:29105"/>
    </ligand>
</feature>
<evidence type="ECO:0000256" key="1">
    <source>
        <dbReference type="ARBA" id="ARBA00004496"/>
    </source>
</evidence>
<proteinExistence type="inferred from homology"/>
<evidence type="ECO:0000256" key="12">
    <source>
        <dbReference type="ARBA" id="ARBA00047398"/>
    </source>
</evidence>
<dbReference type="SMART" id="SM00840">
    <property type="entry name" value="DALR_2"/>
    <property type="match status" value="1"/>
</dbReference>
<evidence type="ECO:0000259" key="14">
    <source>
        <dbReference type="SMART" id="SM00840"/>
    </source>
</evidence>
<feature type="short sequence motif" description="'KMSKS' region" evidence="13">
    <location>
        <begin position="273"/>
        <end position="277"/>
    </location>
</feature>
<dbReference type="GO" id="GO:0008270">
    <property type="term" value="F:zinc ion binding"/>
    <property type="evidence" value="ECO:0007669"/>
    <property type="project" value="UniProtKB-UniRule"/>
</dbReference>
<dbReference type="SUPFAM" id="SSF47323">
    <property type="entry name" value="Anticodon-binding domain of a subclass of class I aminoacyl-tRNA synthetases"/>
    <property type="match status" value="1"/>
</dbReference>
<gene>
    <name evidence="13" type="primary">cysS</name>
    <name evidence="15" type="ORF">C7959_11860</name>
</gene>
<feature type="short sequence motif" description="'HIGH' region" evidence="13">
    <location>
        <begin position="38"/>
        <end position="48"/>
    </location>
</feature>
<evidence type="ECO:0000313" key="15">
    <source>
        <dbReference type="EMBL" id="TDX49307.1"/>
    </source>
</evidence>
<feature type="binding site" evidence="13">
    <location>
        <position position="276"/>
    </location>
    <ligand>
        <name>ATP</name>
        <dbReference type="ChEBI" id="CHEBI:30616"/>
    </ligand>
</feature>
<comment type="cofactor">
    <cofactor evidence="13">
        <name>Zn(2+)</name>
        <dbReference type="ChEBI" id="CHEBI:29105"/>
    </cofactor>
    <text evidence="13">Binds 1 zinc ion per subunit.</text>
</comment>
<evidence type="ECO:0000313" key="16">
    <source>
        <dbReference type="Proteomes" id="UP000295832"/>
    </source>
</evidence>
<dbReference type="PRINTS" id="PR00983">
    <property type="entry name" value="TRNASYNTHCYS"/>
</dbReference>
<evidence type="ECO:0000256" key="10">
    <source>
        <dbReference type="ARBA" id="ARBA00022917"/>
    </source>
</evidence>
<protein>
    <recommendedName>
        <fullName evidence="13">Cysteine--tRNA ligase</fullName>
        <ecNumber evidence="13">6.1.1.16</ecNumber>
    </recommendedName>
    <alternativeName>
        <fullName evidence="13">Cysteinyl-tRNA synthetase</fullName>
        <shortName evidence="13">CysRS</shortName>
    </alternativeName>
</protein>
<reference evidence="15 16" key="1">
    <citation type="submission" date="2019-03" db="EMBL/GenBank/DDBJ databases">
        <title>Subsurface microbial communities from deep shales in Ohio and West Virginia, USA.</title>
        <authorList>
            <person name="Wrighton K."/>
        </authorList>
    </citation>
    <scope>NUCLEOTIDE SEQUENCE [LARGE SCALE GENOMIC DNA]</scope>
    <source>
        <strain evidence="15 16">MSL 6dP</strain>
    </source>
</reference>
<comment type="similarity">
    <text evidence="2 13">Belongs to the class-I aminoacyl-tRNA synthetase family.</text>
</comment>
<keyword evidence="11 13" id="KW-0030">Aminoacyl-tRNA synthetase</keyword>
<evidence type="ECO:0000256" key="13">
    <source>
        <dbReference type="HAMAP-Rule" id="MF_00041"/>
    </source>
</evidence>
<comment type="caution">
    <text evidence="15">The sequence shown here is derived from an EMBL/GenBank/DDBJ whole genome shotgun (WGS) entry which is preliminary data.</text>
</comment>
<keyword evidence="10 13" id="KW-0648">Protein biosynthesis</keyword>